<accession>A0ABT4HQ49</accession>
<dbReference type="RefSeq" id="WP_268788061.1">
    <property type="nucleotide sequence ID" value="NZ_JAPQYE010000029.1"/>
</dbReference>
<evidence type="ECO:0000256" key="2">
    <source>
        <dbReference type="SAM" id="Phobius"/>
    </source>
</evidence>
<keyword evidence="4" id="KW-1185">Reference proteome</keyword>
<dbReference type="Proteomes" id="UP001084650">
    <property type="component" value="Unassembled WGS sequence"/>
</dbReference>
<keyword evidence="2" id="KW-0812">Transmembrane</keyword>
<gene>
    <name evidence="3" type="ORF">OY187_30320</name>
</gene>
<feature type="transmembrane region" description="Helical" evidence="2">
    <location>
        <begin position="12"/>
        <end position="33"/>
    </location>
</feature>
<comment type="caution">
    <text evidence="3">The sequence shown here is derived from an EMBL/GenBank/DDBJ whole genome shotgun (WGS) entry which is preliminary data.</text>
</comment>
<name>A0ABT4HQ49_MYCIR</name>
<protein>
    <submittedName>
        <fullName evidence="3">Uncharacterized protein</fullName>
    </submittedName>
</protein>
<organism evidence="3 4">
    <name type="scientific">Mycolicibacterium iranicum</name>
    <name type="common">Mycobacterium iranicum</name>
    <dbReference type="NCBI Taxonomy" id="912594"/>
    <lineage>
        <taxon>Bacteria</taxon>
        <taxon>Bacillati</taxon>
        <taxon>Actinomycetota</taxon>
        <taxon>Actinomycetes</taxon>
        <taxon>Mycobacteriales</taxon>
        <taxon>Mycobacteriaceae</taxon>
        <taxon>Mycolicibacterium</taxon>
    </lineage>
</organism>
<proteinExistence type="predicted"/>
<feature type="compositionally biased region" description="Low complexity" evidence="1">
    <location>
        <begin position="39"/>
        <end position="60"/>
    </location>
</feature>
<reference evidence="3" key="1">
    <citation type="submission" date="2022-12" db="EMBL/GenBank/DDBJ databases">
        <title>Whole genome sequence of Mycolicibacterium iranicum strain SBH312.</title>
        <authorList>
            <person name="Jani J."/>
            <person name="Arifin Mustapha Z."/>
            <person name="Ahmed K."/>
            <person name="Kai Ling C."/>
        </authorList>
    </citation>
    <scope>NUCLEOTIDE SEQUENCE</scope>
    <source>
        <strain evidence="3">SBH312</strain>
    </source>
</reference>
<sequence>MPPAAKSGRSLWIIFAGIVIAGALIAGAAFFALSGQDTPAPTAGPTTPPATSSEPATSAADNPTCKAWRTTKQTLLAIPLLPAGWDWNTPNIDTYIQNRTTAIDRALELFEPKVMPTPADAAEAARTYIATRRSEVQKLRDHTFSSQDVVDSNAASAELDQVCGVAG</sequence>
<evidence type="ECO:0000313" key="3">
    <source>
        <dbReference type="EMBL" id="MCZ0732352.1"/>
    </source>
</evidence>
<evidence type="ECO:0000313" key="4">
    <source>
        <dbReference type="Proteomes" id="UP001084650"/>
    </source>
</evidence>
<dbReference type="EMBL" id="JAPQYE010000029">
    <property type="protein sequence ID" value="MCZ0732352.1"/>
    <property type="molecule type" value="Genomic_DNA"/>
</dbReference>
<feature type="region of interest" description="Disordered" evidence="1">
    <location>
        <begin position="39"/>
        <end position="62"/>
    </location>
</feature>
<keyword evidence="2" id="KW-0472">Membrane</keyword>
<evidence type="ECO:0000256" key="1">
    <source>
        <dbReference type="SAM" id="MobiDB-lite"/>
    </source>
</evidence>
<keyword evidence="2" id="KW-1133">Transmembrane helix</keyword>